<name>A0A0F9P6E3_9ZZZZ</name>
<gene>
    <name evidence="1" type="ORF">LCGC14_1176580</name>
</gene>
<dbReference type="EMBL" id="LAZR01005860">
    <property type="protein sequence ID" value="KKM96605.1"/>
    <property type="molecule type" value="Genomic_DNA"/>
</dbReference>
<evidence type="ECO:0000313" key="1">
    <source>
        <dbReference type="EMBL" id="KKM96605.1"/>
    </source>
</evidence>
<comment type="caution">
    <text evidence="1">The sequence shown here is derived from an EMBL/GenBank/DDBJ whole genome shotgun (WGS) entry which is preliminary data.</text>
</comment>
<dbReference type="AlphaFoldDB" id="A0A0F9P6E3"/>
<organism evidence="1">
    <name type="scientific">marine sediment metagenome</name>
    <dbReference type="NCBI Taxonomy" id="412755"/>
    <lineage>
        <taxon>unclassified sequences</taxon>
        <taxon>metagenomes</taxon>
        <taxon>ecological metagenomes</taxon>
    </lineage>
</organism>
<reference evidence="1" key="1">
    <citation type="journal article" date="2015" name="Nature">
        <title>Complex archaea that bridge the gap between prokaryotes and eukaryotes.</title>
        <authorList>
            <person name="Spang A."/>
            <person name="Saw J.H."/>
            <person name="Jorgensen S.L."/>
            <person name="Zaremba-Niedzwiedzka K."/>
            <person name="Martijn J."/>
            <person name="Lind A.E."/>
            <person name="van Eijk R."/>
            <person name="Schleper C."/>
            <person name="Guy L."/>
            <person name="Ettema T.J."/>
        </authorList>
    </citation>
    <scope>NUCLEOTIDE SEQUENCE</scope>
</reference>
<feature type="non-terminal residue" evidence="1">
    <location>
        <position position="21"/>
    </location>
</feature>
<protein>
    <submittedName>
        <fullName evidence="1">Uncharacterized protein</fullName>
    </submittedName>
</protein>
<sequence>MKEAIAGKINVEIKDESGMVL</sequence>
<proteinExistence type="predicted"/>
<accession>A0A0F9P6E3</accession>